<keyword evidence="2" id="KW-1003">Cell membrane</keyword>
<dbReference type="PATRIC" id="fig|1365257.3.peg.1457"/>
<comment type="subcellular location">
    <subcellularLocation>
        <location evidence="1">Cell membrane</location>
        <topology evidence="1">Multi-pass membrane protein</topology>
    </subcellularLocation>
</comment>
<feature type="transmembrane region" description="Helical" evidence="6">
    <location>
        <begin position="88"/>
        <end position="109"/>
    </location>
</feature>
<keyword evidence="3 6" id="KW-0812">Transmembrane</keyword>
<feature type="domain" description="Cytochrome b561 bacterial/Ni-hydrogenase" evidence="7">
    <location>
        <begin position="4"/>
        <end position="165"/>
    </location>
</feature>
<gene>
    <name evidence="8" type="ORF">N478_15230</name>
</gene>
<feature type="transmembrane region" description="Helical" evidence="6">
    <location>
        <begin position="186"/>
        <end position="204"/>
    </location>
</feature>
<feature type="transmembrane region" description="Helical" evidence="6">
    <location>
        <begin position="138"/>
        <end position="157"/>
    </location>
</feature>
<evidence type="ECO:0000256" key="6">
    <source>
        <dbReference type="SAM" id="Phobius"/>
    </source>
</evidence>
<dbReference type="Gene3D" id="1.20.950.20">
    <property type="entry name" value="Transmembrane di-heme cytochromes, Chain C"/>
    <property type="match status" value="1"/>
</dbReference>
<keyword evidence="4 6" id="KW-1133">Transmembrane helix</keyword>
<dbReference type="RefSeq" id="WP_063380523.1">
    <property type="nucleotide sequence ID" value="NZ_AUXX01000009.1"/>
</dbReference>
<dbReference type="GO" id="GO:0009055">
    <property type="term" value="F:electron transfer activity"/>
    <property type="evidence" value="ECO:0007669"/>
    <property type="project" value="InterPro"/>
</dbReference>
<feature type="transmembrane region" description="Helical" evidence="6">
    <location>
        <begin position="7"/>
        <end position="25"/>
    </location>
</feature>
<organism evidence="8 9">
    <name type="scientific">Pseudoalteromonas luteoviolacea S4060-1</name>
    <dbReference type="NCBI Taxonomy" id="1365257"/>
    <lineage>
        <taxon>Bacteria</taxon>
        <taxon>Pseudomonadati</taxon>
        <taxon>Pseudomonadota</taxon>
        <taxon>Gammaproteobacteria</taxon>
        <taxon>Alteromonadales</taxon>
        <taxon>Pseudoalteromonadaceae</taxon>
        <taxon>Pseudoalteromonas</taxon>
    </lineage>
</organism>
<dbReference type="GO" id="GO:0022904">
    <property type="term" value="P:respiratory electron transport chain"/>
    <property type="evidence" value="ECO:0007669"/>
    <property type="project" value="InterPro"/>
</dbReference>
<dbReference type="SUPFAM" id="SSF81342">
    <property type="entry name" value="Transmembrane di-heme cytochromes"/>
    <property type="match status" value="1"/>
</dbReference>
<dbReference type="Pfam" id="PF01292">
    <property type="entry name" value="Ni_hydr_CYTB"/>
    <property type="match status" value="1"/>
</dbReference>
<dbReference type="InterPro" id="IPR016174">
    <property type="entry name" value="Di-haem_cyt_TM"/>
</dbReference>
<sequence>MTKVWDGFIRGFHWLLVVGIAVLYFSGEEGWLDLHFVVGYLLLALMITRVIWGVIGSDTAKLSSLFHHPKHIFAALKSKSSHTGHNPAGSLMVLAFFVLVFVQLVSGLMTTDDILMEGPLVAYISYELAEIAGDIHRLNIDILLVAIAIHIVAIMMYRVKGINLVKPLLTGKNDIDTAAPRMKKGWIAYAIFLLLVVVVLYIWGQEPLNALI</sequence>
<dbReference type="PANTHER" id="PTHR30485:SF2">
    <property type="entry name" value="BLL0597 PROTEIN"/>
    <property type="match status" value="1"/>
</dbReference>
<evidence type="ECO:0000313" key="8">
    <source>
        <dbReference type="EMBL" id="KZN68515.1"/>
    </source>
</evidence>
<evidence type="ECO:0000256" key="3">
    <source>
        <dbReference type="ARBA" id="ARBA00022692"/>
    </source>
</evidence>
<evidence type="ECO:0000256" key="5">
    <source>
        <dbReference type="ARBA" id="ARBA00023136"/>
    </source>
</evidence>
<proteinExistence type="predicted"/>
<dbReference type="EMBL" id="AUXX01000009">
    <property type="protein sequence ID" value="KZN68515.1"/>
    <property type="molecule type" value="Genomic_DNA"/>
</dbReference>
<feature type="transmembrane region" description="Helical" evidence="6">
    <location>
        <begin position="37"/>
        <end position="55"/>
    </location>
</feature>
<evidence type="ECO:0000256" key="1">
    <source>
        <dbReference type="ARBA" id="ARBA00004651"/>
    </source>
</evidence>
<comment type="caution">
    <text evidence="8">The sequence shown here is derived from an EMBL/GenBank/DDBJ whole genome shotgun (WGS) entry which is preliminary data.</text>
</comment>
<name>A0A167NMS5_9GAMM</name>
<dbReference type="InterPro" id="IPR051542">
    <property type="entry name" value="Hydrogenase_cytochrome"/>
</dbReference>
<accession>A0A167NMS5</accession>
<protein>
    <recommendedName>
        <fullName evidence="7">Cytochrome b561 bacterial/Ni-hydrogenase domain-containing protein</fullName>
    </recommendedName>
</protein>
<dbReference type="InterPro" id="IPR011577">
    <property type="entry name" value="Cyt_b561_bac/Ni-Hgenase"/>
</dbReference>
<dbReference type="PANTHER" id="PTHR30485">
    <property type="entry name" value="NI/FE-HYDROGENASE 1 B-TYPE CYTOCHROME SUBUNIT"/>
    <property type="match status" value="1"/>
</dbReference>
<dbReference type="GO" id="GO:0020037">
    <property type="term" value="F:heme binding"/>
    <property type="evidence" value="ECO:0007669"/>
    <property type="project" value="TreeGrafter"/>
</dbReference>
<evidence type="ECO:0000313" key="9">
    <source>
        <dbReference type="Proteomes" id="UP000076661"/>
    </source>
</evidence>
<reference evidence="8 9" key="1">
    <citation type="submission" date="2013-07" db="EMBL/GenBank/DDBJ databases">
        <title>Comparative Genomic and Metabolomic Analysis of Twelve Strains of Pseudoalteromonas luteoviolacea.</title>
        <authorList>
            <person name="Vynne N.G."/>
            <person name="Mansson M."/>
            <person name="Gram L."/>
        </authorList>
    </citation>
    <scope>NUCLEOTIDE SEQUENCE [LARGE SCALE GENOMIC DNA]</scope>
    <source>
        <strain evidence="8 9">S4060-1</strain>
    </source>
</reference>
<evidence type="ECO:0000256" key="2">
    <source>
        <dbReference type="ARBA" id="ARBA00022475"/>
    </source>
</evidence>
<dbReference type="GO" id="GO:0005886">
    <property type="term" value="C:plasma membrane"/>
    <property type="evidence" value="ECO:0007669"/>
    <property type="project" value="UniProtKB-SubCell"/>
</dbReference>
<dbReference type="AlphaFoldDB" id="A0A167NMS5"/>
<evidence type="ECO:0000256" key="4">
    <source>
        <dbReference type="ARBA" id="ARBA00022989"/>
    </source>
</evidence>
<keyword evidence="5 6" id="KW-0472">Membrane</keyword>
<dbReference type="Proteomes" id="UP000076661">
    <property type="component" value="Unassembled WGS sequence"/>
</dbReference>
<evidence type="ECO:0000259" key="7">
    <source>
        <dbReference type="Pfam" id="PF01292"/>
    </source>
</evidence>